<evidence type="ECO:0000313" key="2">
    <source>
        <dbReference type="EMBL" id="EEG26625.1"/>
    </source>
</evidence>
<dbReference type="HOGENOM" id="CLU_3151800_0_0_11"/>
<dbReference type="AlphaFoldDB" id="C0E427"/>
<keyword evidence="1" id="KW-1133">Transmembrane helix</keyword>
<dbReference type="Proteomes" id="UP000006247">
    <property type="component" value="Unassembled WGS sequence"/>
</dbReference>
<comment type="caution">
    <text evidence="2">The sequence shown here is derived from an EMBL/GenBank/DDBJ whole genome shotgun (WGS) entry which is preliminary data.</text>
</comment>
<keyword evidence="1" id="KW-0812">Transmembrane</keyword>
<feature type="transmembrane region" description="Helical" evidence="1">
    <location>
        <begin position="28"/>
        <end position="47"/>
    </location>
</feature>
<sequence length="48" mass="5333">MANSPHGLGLYKVTANTSEMPGFFYKGLMNLCSISAAVRWMLLVAFFF</sequence>
<proteinExistence type="predicted"/>
<organism evidence="2 3">
    <name type="scientific">Corynebacterium matruchotii ATCC 33806</name>
    <dbReference type="NCBI Taxonomy" id="566549"/>
    <lineage>
        <taxon>Bacteria</taxon>
        <taxon>Bacillati</taxon>
        <taxon>Actinomycetota</taxon>
        <taxon>Actinomycetes</taxon>
        <taxon>Mycobacteriales</taxon>
        <taxon>Corynebacteriaceae</taxon>
        <taxon>Corynebacterium</taxon>
    </lineage>
</organism>
<accession>C0E427</accession>
<evidence type="ECO:0000313" key="3">
    <source>
        <dbReference type="Proteomes" id="UP000006247"/>
    </source>
</evidence>
<gene>
    <name evidence="2" type="ORF">CORMATOL_01748</name>
</gene>
<reference evidence="2 3" key="1">
    <citation type="submission" date="2009-01" db="EMBL/GenBank/DDBJ databases">
        <authorList>
            <person name="Fulton L."/>
            <person name="Clifton S."/>
            <person name="Chinwalla A.T."/>
            <person name="Mitreva M."/>
            <person name="Sodergren E."/>
            <person name="Weinstock G."/>
            <person name="Clifton S."/>
            <person name="Dooling D.J."/>
            <person name="Fulton B."/>
            <person name="Minx P."/>
            <person name="Pepin K.H."/>
            <person name="Johnson M."/>
            <person name="Bhonagiri V."/>
            <person name="Nash W.E."/>
            <person name="Mardis E.R."/>
            <person name="Wilson R.K."/>
        </authorList>
    </citation>
    <scope>NUCLEOTIDE SEQUENCE [LARGE SCALE GENOMIC DNA]</scope>
    <source>
        <strain evidence="2 3">ATCC 33806</strain>
    </source>
</reference>
<protein>
    <submittedName>
        <fullName evidence="2">Uncharacterized protein</fullName>
    </submittedName>
</protein>
<dbReference type="EMBL" id="ACEB01000023">
    <property type="protein sequence ID" value="EEG26625.1"/>
    <property type="molecule type" value="Genomic_DNA"/>
</dbReference>
<keyword evidence="1" id="KW-0472">Membrane</keyword>
<name>C0E427_9CORY</name>
<evidence type="ECO:0000256" key="1">
    <source>
        <dbReference type="SAM" id="Phobius"/>
    </source>
</evidence>